<organism evidence="1 2">
    <name type="scientific">Leptospira kirschneri serovar Pomona</name>
    <dbReference type="NCBI Taxonomy" id="561005"/>
    <lineage>
        <taxon>Bacteria</taxon>
        <taxon>Pseudomonadati</taxon>
        <taxon>Spirochaetota</taxon>
        <taxon>Spirochaetia</taxon>
        <taxon>Leptospirales</taxon>
        <taxon>Leptospiraceae</taxon>
        <taxon>Leptospira</taxon>
    </lineage>
</organism>
<evidence type="ECO:0000313" key="1">
    <source>
        <dbReference type="EMBL" id="OOV41005.1"/>
    </source>
</evidence>
<accession>A0A1T1DJF0</accession>
<protein>
    <submittedName>
        <fullName evidence="1">Uncharacterized protein</fullName>
    </submittedName>
</protein>
<dbReference type="EMBL" id="MVIT01000073">
    <property type="protein sequence ID" value="OOV41005.1"/>
    <property type="molecule type" value="Genomic_DNA"/>
</dbReference>
<dbReference type="Proteomes" id="UP000191008">
    <property type="component" value="Unassembled WGS sequence"/>
</dbReference>
<evidence type="ECO:0000313" key="2">
    <source>
        <dbReference type="Proteomes" id="UP000191008"/>
    </source>
</evidence>
<sequence length="61" mass="7462">MDASLTENKNYWIWQDKIHEEDQTILKTRPQIIYDRRLYFDNGVLLTDVRDQIELGRMSLY</sequence>
<gene>
    <name evidence="1" type="ORF">B1J93_14595</name>
</gene>
<comment type="caution">
    <text evidence="1">The sequence shown here is derived from an EMBL/GenBank/DDBJ whole genome shotgun (WGS) entry which is preliminary data.</text>
</comment>
<reference evidence="1 2" key="1">
    <citation type="submission" date="2017-02" db="EMBL/GenBank/DDBJ databases">
        <title>Comparative genomic analysis of Brazilian Leptospira kirschneri strains of different serogroups.</title>
        <authorList>
            <person name="Moreno L.Z."/>
            <person name="Miraglia F."/>
            <person name="Kremer F.S."/>
            <person name="Eslabao M.R."/>
            <person name="Lilenbaum W."/>
            <person name="Dellagostin O.A."/>
            <person name="Moreno A.M."/>
        </authorList>
    </citation>
    <scope>NUCLEOTIDE SEQUENCE [LARGE SCALE GENOMIC DNA]</scope>
    <source>
        <strain evidence="1 2">M110/06</strain>
    </source>
</reference>
<dbReference type="AlphaFoldDB" id="A0A1T1DJF0"/>
<proteinExistence type="predicted"/>
<name>A0A1T1DJF0_9LEPT</name>